<dbReference type="InterPro" id="IPR035906">
    <property type="entry name" value="MetI-like_sf"/>
</dbReference>
<evidence type="ECO:0000256" key="6">
    <source>
        <dbReference type="ARBA" id="ARBA00023136"/>
    </source>
</evidence>
<dbReference type="InterPro" id="IPR051393">
    <property type="entry name" value="ABC_transporter_permease"/>
</dbReference>
<dbReference type="GO" id="GO:0055085">
    <property type="term" value="P:transmembrane transport"/>
    <property type="evidence" value="ECO:0007669"/>
    <property type="project" value="InterPro"/>
</dbReference>
<feature type="transmembrane region" description="Helical" evidence="7">
    <location>
        <begin position="12"/>
        <end position="36"/>
    </location>
</feature>
<comment type="caution">
    <text evidence="9">The sequence shown here is derived from an EMBL/GenBank/DDBJ whole genome shotgun (WGS) entry which is preliminary data.</text>
</comment>
<feature type="transmembrane region" description="Helical" evidence="7">
    <location>
        <begin position="255"/>
        <end position="283"/>
    </location>
</feature>
<dbReference type="SUPFAM" id="SSF161098">
    <property type="entry name" value="MetI-like"/>
    <property type="match status" value="1"/>
</dbReference>
<evidence type="ECO:0000256" key="5">
    <source>
        <dbReference type="ARBA" id="ARBA00022989"/>
    </source>
</evidence>
<evidence type="ECO:0000259" key="8">
    <source>
        <dbReference type="PROSITE" id="PS50928"/>
    </source>
</evidence>
<dbReference type="Proteomes" id="UP000194885">
    <property type="component" value="Unassembled WGS sequence"/>
</dbReference>
<dbReference type="PANTHER" id="PTHR30193">
    <property type="entry name" value="ABC TRANSPORTER PERMEASE PROTEIN"/>
    <property type="match status" value="1"/>
</dbReference>
<keyword evidence="2 7" id="KW-0813">Transport</keyword>
<evidence type="ECO:0000256" key="4">
    <source>
        <dbReference type="ARBA" id="ARBA00022692"/>
    </source>
</evidence>
<keyword evidence="6 7" id="KW-0472">Membrane</keyword>
<evidence type="ECO:0000256" key="3">
    <source>
        <dbReference type="ARBA" id="ARBA00022475"/>
    </source>
</evidence>
<name>A0A242BH48_ENTFC</name>
<evidence type="ECO:0000313" key="10">
    <source>
        <dbReference type="Proteomes" id="UP000194885"/>
    </source>
</evidence>
<evidence type="ECO:0000256" key="7">
    <source>
        <dbReference type="RuleBase" id="RU363032"/>
    </source>
</evidence>
<dbReference type="AlphaFoldDB" id="A0A242BH48"/>
<feature type="transmembrane region" description="Helical" evidence="7">
    <location>
        <begin position="112"/>
        <end position="135"/>
    </location>
</feature>
<evidence type="ECO:0000256" key="1">
    <source>
        <dbReference type="ARBA" id="ARBA00004651"/>
    </source>
</evidence>
<feature type="transmembrane region" description="Helical" evidence="7">
    <location>
        <begin position="155"/>
        <end position="179"/>
    </location>
</feature>
<accession>A0A242BH48</accession>
<comment type="subcellular location">
    <subcellularLocation>
        <location evidence="1 7">Cell membrane</location>
        <topology evidence="1 7">Multi-pass membrane protein</topology>
    </subcellularLocation>
</comment>
<dbReference type="CDD" id="cd06261">
    <property type="entry name" value="TM_PBP2"/>
    <property type="match status" value="1"/>
</dbReference>
<organism evidence="9 10">
    <name type="scientific">Enterococcus faecium</name>
    <name type="common">Streptococcus faecium</name>
    <dbReference type="NCBI Taxonomy" id="1352"/>
    <lineage>
        <taxon>Bacteria</taxon>
        <taxon>Bacillati</taxon>
        <taxon>Bacillota</taxon>
        <taxon>Bacilli</taxon>
        <taxon>Lactobacillales</taxon>
        <taxon>Enterococcaceae</taxon>
        <taxon>Enterococcus</taxon>
    </lineage>
</organism>
<dbReference type="InterPro" id="IPR000515">
    <property type="entry name" value="MetI-like"/>
</dbReference>
<feature type="transmembrane region" description="Helical" evidence="7">
    <location>
        <begin position="214"/>
        <end position="235"/>
    </location>
</feature>
<proteinExistence type="inferred from homology"/>
<dbReference type="PANTHER" id="PTHR30193:SF37">
    <property type="entry name" value="INNER MEMBRANE ABC TRANSPORTER PERMEASE PROTEIN YCJO"/>
    <property type="match status" value="1"/>
</dbReference>
<evidence type="ECO:0000256" key="2">
    <source>
        <dbReference type="ARBA" id="ARBA00022448"/>
    </source>
</evidence>
<reference evidence="9 10" key="1">
    <citation type="submission" date="2017-05" db="EMBL/GenBank/DDBJ databases">
        <title>The Genome Sequence of Enterococcus faecium 7H8_DIV0219.</title>
        <authorList>
            <consortium name="The Broad Institute Genomics Platform"/>
            <consortium name="The Broad Institute Genomic Center for Infectious Diseases"/>
            <person name="Earl A."/>
            <person name="Manson A."/>
            <person name="Schwartman J."/>
            <person name="Gilmore M."/>
            <person name="Abouelleil A."/>
            <person name="Cao P."/>
            <person name="Chapman S."/>
            <person name="Cusick C."/>
            <person name="Shea T."/>
            <person name="Young S."/>
            <person name="Neafsey D."/>
            <person name="Nusbaum C."/>
            <person name="Birren B."/>
        </authorList>
    </citation>
    <scope>NUCLEOTIDE SEQUENCE [LARGE SCALE GENOMIC DNA]</scope>
    <source>
        <strain evidence="9 10">7H8_DIV0219</strain>
    </source>
</reference>
<dbReference type="Pfam" id="PF00528">
    <property type="entry name" value="BPD_transp_1"/>
    <property type="match status" value="1"/>
</dbReference>
<dbReference type="EMBL" id="NGKW01000002">
    <property type="protein sequence ID" value="OTN94825.1"/>
    <property type="molecule type" value="Genomic_DNA"/>
</dbReference>
<feature type="transmembrane region" description="Helical" evidence="7">
    <location>
        <begin position="78"/>
        <end position="100"/>
    </location>
</feature>
<dbReference type="Gene3D" id="1.10.3720.10">
    <property type="entry name" value="MetI-like"/>
    <property type="match status" value="1"/>
</dbReference>
<protein>
    <recommendedName>
        <fullName evidence="8">ABC transmembrane type-1 domain-containing protein</fullName>
    </recommendedName>
</protein>
<keyword evidence="3" id="KW-1003">Cell membrane</keyword>
<sequence length="293" mass="32401">MKNKGKISVWPALFIGPHMLLFVLFFLIPTMIGIYVSMTEWDLYSQPVFVGLDNVRTLLWDTDSIYHTQFINGFKNTMLFALLSVPLCIVIPLGLAAALSAKPRLARFFQSILYLPTLFAISAVMIIWGFLLSLSFGPIKELFGFDVHLTGTQPWAWLAIVAVTIWWTAGGNLIIYTAALSNVSRELLEAAELDGANNVTKFFKISLPSIKNQLLFTTVMTTIAQFNIYGQPLMLTGGGPNNSTRVLMMYIQENAFGSSTSVAGMSSAMAVLLGLAIMIVSIFQFVSMKKLEK</sequence>
<dbReference type="GO" id="GO:0005886">
    <property type="term" value="C:plasma membrane"/>
    <property type="evidence" value="ECO:0007669"/>
    <property type="project" value="UniProtKB-SubCell"/>
</dbReference>
<evidence type="ECO:0000313" key="9">
    <source>
        <dbReference type="EMBL" id="OTN94825.1"/>
    </source>
</evidence>
<dbReference type="PROSITE" id="PS50928">
    <property type="entry name" value="ABC_TM1"/>
    <property type="match status" value="1"/>
</dbReference>
<comment type="similarity">
    <text evidence="7">Belongs to the binding-protein-dependent transport system permease family.</text>
</comment>
<keyword evidence="5 7" id="KW-1133">Transmembrane helix</keyword>
<feature type="domain" description="ABC transmembrane type-1" evidence="8">
    <location>
        <begin position="74"/>
        <end position="284"/>
    </location>
</feature>
<keyword evidence="4 7" id="KW-0812">Transmembrane</keyword>
<gene>
    <name evidence="9" type="ORF">A5810_001070</name>
</gene>